<feature type="compositionally biased region" description="Basic and acidic residues" evidence="1">
    <location>
        <begin position="412"/>
        <end position="427"/>
    </location>
</feature>
<comment type="caution">
    <text evidence="2">The sequence shown here is derived from an EMBL/GenBank/DDBJ whole genome shotgun (WGS) entry which is preliminary data.</text>
</comment>
<evidence type="ECO:0000256" key="1">
    <source>
        <dbReference type="SAM" id="MobiDB-lite"/>
    </source>
</evidence>
<gene>
    <name evidence="2" type="ORF">GGX14DRAFT_538347</name>
</gene>
<proteinExistence type="predicted"/>
<evidence type="ECO:0008006" key="4">
    <source>
        <dbReference type="Google" id="ProtNLM"/>
    </source>
</evidence>
<evidence type="ECO:0000313" key="2">
    <source>
        <dbReference type="EMBL" id="KAJ7230245.1"/>
    </source>
</evidence>
<keyword evidence="3" id="KW-1185">Reference proteome</keyword>
<evidence type="ECO:0000313" key="3">
    <source>
        <dbReference type="Proteomes" id="UP001219525"/>
    </source>
</evidence>
<reference evidence="2" key="1">
    <citation type="submission" date="2023-03" db="EMBL/GenBank/DDBJ databases">
        <title>Massive genome expansion in bonnet fungi (Mycena s.s.) driven by repeated elements and novel gene families across ecological guilds.</title>
        <authorList>
            <consortium name="Lawrence Berkeley National Laboratory"/>
            <person name="Harder C.B."/>
            <person name="Miyauchi S."/>
            <person name="Viragh M."/>
            <person name="Kuo A."/>
            <person name="Thoen E."/>
            <person name="Andreopoulos B."/>
            <person name="Lu D."/>
            <person name="Skrede I."/>
            <person name="Drula E."/>
            <person name="Henrissat B."/>
            <person name="Morin E."/>
            <person name="Kohler A."/>
            <person name="Barry K."/>
            <person name="LaButti K."/>
            <person name="Morin E."/>
            <person name="Salamov A."/>
            <person name="Lipzen A."/>
            <person name="Mereny Z."/>
            <person name="Hegedus B."/>
            <person name="Baldrian P."/>
            <person name="Stursova M."/>
            <person name="Weitz H."/>
            <person name="Taylor A."/>
            <person name="Grigoriev I.V."/>
            <person name="Nagy L.G."/>
            <person name="Martin F."/>
            <person name="Kauserud H."/>
        </authorList>
    </citation>
    <scope>NUCLEOTIDE SEQUENCE</scope>
    <source>
        <strain evidence="2">9144</strain>
    </source>
</reference>
<dbReference type="Proteomes" id="UP001219525">
    <property type="component" value="Unassembled WGS sequence"/>
</dbReference>
<feature type="region of interest" description="Disordered" evidence="1">
    <location>
        <begin position="399"/>
        <end position="473"/>
    </location>
</feature>
<name>A0AAD6YVL9_9AGAR</name>
<organism evidence="2 3">
    <name type="scientific">Mycena pura</name>
    <dbReference type="NCBI Taxonomy" id="153505"/>
    <lineage>
        <taxon>Eukaryota</taxon>
        <taxon>Fungi</taxon>
        <taxon>Dikarya</taxon>
        <taxon>Basidiomycota</taxon>
        <taxon>Agaricomycotina</taxon>
        <taxon>Agaricomycetes</taxon>
        <taxon>Agaricomycetidae</taxon>
        <taxon>Agaricales</taxon>
        <taxon>Marasmiineae</taxon>
        <taxon>Mycenaceae</taxon>
        <taxon>Mycena</taxon>
    </lineage>
</organism>
<dbReference type="EMBL" id="JARJCW010000001">
    <property type="protein sequence ID" value="KAJ7230245.1"/>
    <property type="molecule type" value="Genomic_DNA"/>
</dbReference>
<dbReference type="AlphaFoldDB" id="A0AAD6YVL9"/>
<sequence>MDNVSQWNTPPEVSADIRHEHILSDKSKELQRDTFFFAPMGPHPIRLILGLNQQLTPVSVSTLRRWVHVMKGYPQEFCLFPVKVEPYGIMTYSMSPSGPMIDPESTESLPPGNYGWYKDSDLTPHSFLDLTGVDMAMRDKSFEYNVTFMDDERLLNLYKFPSDVEHRVLTRDSRRCEVTGSTDDLVLTWIVPPPWAWAAVNIHDPPEIAPTASAAPNMAIHPLGFDPSPFLVPANAILLRKDLKVHFYNHHFTIDADDNYRVIVLRDMGDTQQLLPTHLPRHPEHDNSDALFFRLHLRYSFNFMLLGGDIREKYPPHRILSMMHSLGVTVGGDDPDCEMAALDDDRWQTELGQAILTNVMDVRASLNQYASDSDEESDGEDDLAPVWEKDGPYTIDWNAHLPRPTSPTDLSITDKDHEKLDVEDKKKNGSRMNTVVSSIEPEKQPSIRKPATTLESGPKEIGLDKPTPIAALH</sequence>
<protein>
    <recommendedName>
        <fullName evidence="4">HNH nuclease domain-containing protein</fullName>
    </recommendedName>
</protein>
<accession>A0AAD6YVL9</accession>